<dbReference type="OMA" id="HIRINIG"/>
<dbReference type="Gene3D" id="3.90.1150.10">
    <property type="entry name" value="Aspartate Aminotransferase, domain 1"/>
    <property type="match status" value="1"/>
</dbReference>
<dbReference type="InterPro" id="IPR051798">
    <property type="entry name" value="Class-II_PLP-Dep_Aminotrans"/>
</dbReference>
<dbReference type="PANTHER" id="PTHR43525">
    <property type="entry name" value="PROTEIN MALY"/>
    <property type="match status" value="1"/>
</dbReference>
<dbReference type="Gene3D" id="3.40.640.10">
    <property type="entry name" value="Type I PLP-dependent aspartate aminotransferase-like (Major domain)"/>
    <property type="match status" value="1"/>
</dbReference>
<keyword evidence="4 7" id="KW-0456">Lyase</keyword>
<dbReference type="InterPro" id="IPR015421">
    <property type="entry name" value="PyrdxlP-dep_Trfase_major"/>
</dbReference>
<comment type="cofactor">
    <cofactor evidence="1">
        <name>pyridoxal 5'-phosphate</name>
        <dbReference type="ChEBI" id="CHEBI:597326"/>
    </cofactor>
</comment>
<dbReference type="GO" id="GO:0030170">
    <property type="term" value="F:pyridoxal phosphate binding"/>
    <property type="evidence" value="ECO:0007669"/>
    <property type="project" value="InterPro"/>
</dbReference>
<evidence type="ECO:0000256" key="1">
    <source>
        <dbReference type="ARBA" id="ARBA00001933"/>
    </source>
</evidence>
<reference evidence="7 8" key="1">
    <citation type="submission" date="2019-11" db="EMBL/GenBank/DDBJ databases">
        <title>Streptococcus uberis isolated from clinical mastitis cases on a southeastern Queensland dairy.</title>
        <authorList>
            <person name="Workentine M.L."/>
            <person name="Price R."/>
            <person name="Olchowy T."/>
        </authorList>
    </citation>
    <scope>NUCLEOTIDE SEQUENCE [LARGE SCALE GENOMIC DNA]</scope>
    <source>
        <strain evidence="7 8">OLC4459-A17</strain>
    </source>
</reference>
<dbReference type="GO" id="GO:0047804">
    <property type="term" value="F:cysteine-S-conjugate beta-lyase activity"/>
    <property type="evidence" value="ECO:0007669"/>
    <property type="project" value="UniProtKB-EC"/>
</dbReference>
<evidence type="ECO:0000259" key="6">
    <source>
        <dbReference type="Pfam" id="PF00155"/>
    </source>
</evidence>
<evidence type="ECO:0000313" key="8">
    <source>
        <dbReference type="Proteomes" id="UP000483839"/>
    </source>
</evidence>
<dbReference type="SUPFAM" id="SSF53383">
    <property type="entry name" value="PLP-dependent transferases"/>
    <property type="match status" value="1"/>
</dbReference>
<dbReference type="InterPro" id="IPR015422">
    <property type="entry name" value="PyrdxlP-dep_Trfase_small"/>
</dbReference>
<feature type="domain" description="Aminotransferase class I/classII large" evidence="6">
    <location>
        <begin position="29"/>
        <end position="381"/>
    </location>
</feature>
<dbReference type="InterPro" id="IPR015424">
    <property type="entry name" value="PyrdxlP-dep_Trfase"/>
</dbReference>
<dbReference type="AlphaFoldDB" id="A0A2X4E3P1"/>
<dbReference type="GeneID" id="93825729"/>
<evidence type="ECO:0000256" key="5">
    <source>
        <dbReference type="ARBA" id="ARBA00037974"/>
    </source>
</evidence>
<dbReference type="Proteomes" id="UP000483839">
    <property type="component" value="Unassembled WGS sequence"/>
</dbReference>
<keyword evidence="3" id="KW-0663">Pyridoxal phosphate</keyword>
<evidence type="ECO:0000313" key="7">
    <source>
        <dbReference type="EMBL" id="MTD02358.1"/>
    </source>
</evidence>
<protein>
    <recommendedName>
        <fullName evidence="2">cysteine-S-conjugate beta-lyase</fullName>
        <ecNumber evidence="2">4.4.1.13</ecNumber>
    </recommendedName>
</protein>
<dbReference type="InterPro" id="IPR004839">
    <property type="entry name" value="Aminotransferase_I/II_large"/>
</dbReference>
<dbReference type="RefSeq" id="WP_012657962.1">
    <property type="nucleotide sequence ID" value="NZ_BAABQC010000002.1"/>
</dbReference>
<gene>
    <name evidence="7" type="ORF">GKS16_08760</name>
</gene>
<dbReference type="Pfam" id="PF00155">
    <property type="entry name" value="Aminotran_1_2"/>
    <property type="match status" value="1"/>
</dbReference>
<evidence type="ECO:0000256" key="2">
    <source>
        <dbReference type="ARBA" id="ARBA00012224"/>
    </source>
</evidence>
<comment type="caution">
    <text evidence="7">The sequence shown here is derived from an EMBL/GenBank/DDBJ whole genome shotgun (WGS) entry which is preliminary data.</text>
</comment>
<evidence type="ECO:0000256" key="4">
    <source>
        <dbReference type="ARBA" id="ARBA00023239"/>
    </source>
</evidence>
<proteinExistence type="inferred from homology"/>
<dbReference type="InterPro" id="IPR027619">
    <property type="entry name" value="C-S_lyase_PatB-like"/>
</dbReference>
<dbReference type="PANTHER" id="PTHR43525:SF1">
    <property type="entry name" value="PROTEIN MALY"/>
    <property type="match status" value="1"/>
</dbReference>
<dbReference type="EMBL" id="WLXI01000057">
    <property type="protein sequence ID" value="MTD02358.1"/>
    <property type="molecule type" value="Genomic_DNA"/>
</dbReference>
<dbReference type="EC" id="4.4.1.13" evidence="2"/>
<organism evidence="7 8">
    <name type="scientific">Streptococcus uberis</name>
    <dbReference type="NCBI Taxonomy" id="1349"/>
    <lineage>
        <taxon>Bacteria</taxon>
        <taxon>Bacillati</taxon>
        <taxon>Bacillota</taxon>
        <taxon>Bacilli</taxon>
        <taxon>Lactobacillales</taxon>
        <taxon>Streptococcaceae</taxon>
        <taxon>Streptococcus</taxon>
    </lineage>
</organism>
<name>A0A2X4E3P1_STRUB</name>
<comment type="similarity">
    <text evidence="5">Belongs to the class-II pyridoxal-phosphate-dependent aminotransferase family. MalY/PatB cystathionine beta-lyase subfamily.</text>
</comment>
<dbReference type="NCBIfam" id="TIGR04350">
    <property type="entry name" value="C_S_lyase_PatB"/>
    <property type="match status" value="1"/>
</dbReference>
<accession>A0A2X4E3P1</accession>
<dbReference type="CDD" id="cd00609">
    <property type="entry name" value="AAT_like"/>
    <property type="match status" value="1"/>
</dbReference>
<evidence type="ECO:0000256" key="3">
    <source>
        <dbReference type="ARBA" id="ARBA00022898"/>
    </source>
</evidence>
<sequence length="387" mass="44585">MIEYDFKKQPNRLHESSVKWRESENNPNLLQLWVADMDFQVMPEIREALITHVSQDILGYTYPRQDLYQAIINWEMIEHGYGISKDCLLFIDGVVPALSIALQSYTQEGDAVLINSPVYPPFARTIQANNRKVVRNELVISEGRYTIDFEQLEKQISEEQVKLYFLCNPHNPGGRVWSQEELFKIGTLCQKYQVLLVSDEIHQDLALFGNKHHSFNTIRSDFKDFSIILSSATKTFNIAGTKNSFAMIENPILRRLFKKTQIKNNQLEIPTVGLVATEAAYTYGRDWLNQLKKTLEENITFVTDFLGEYTKIRVMKPEGTYLIWLDFTAYGLEQKDLMTKLKEEAHLVLNDGETFGKSGKGYARFNAATPMSVIVKACQRLARVFPK</sequence>